<evidence type="ECO:0000256" key="1">
    <source>
        <dbReference type="ARBA" id="ARBA00008779"/>
    </source>
</evidence>
<dbReference type="RefSeq" id="WP_081570335.1">
    <property type="nucleotide sequence ID" value="NZ_BCZD01000050.1"/>
</dbReference>
<dbReference type="InterPro" id="IPR017850">
    <property type="entry name" value="Alkaline_phosphatase_core_sf"/>
</dbReference>
<dbReference type="AlphaFoldDB" id="A0A086P6R2"/>
<dbReference type="EMBL" id="JFZA02000035">
    <property type="protein sequence ID" value="KFG89080.1"/>
    <property type="molecule type" value="Genomic_DNA"/>
</dbReference>
<dbReference type="InterPro" id="IPR050738">
    <property type="entry name" value="Sulfatase"/>
</dbReference>
<dbReference type="InterPro" id="IPR024607">
    <property type="entry name" value="Sulfatase_CS"/>
</dbReference>
<dbReference type="SUPFAM" id="SSF53649">
    <property type="entry name" value="Alkaline phosphatase-like"/>
    <property type="match status" value="1"/>
</dbReference>
<feature type="domain" description="Sulfatase N-terminal" evidence="5">
    <location>
        <begin position="45"/>
        <end position="455"/>
    </location>
</feature>
<comment type="caution">
    <text evidence="6">The sequence shown here is derived from an EMBL/GenBank/DDBJ whole genome shotgun (WGS) entry which is preliminary data.</text>
</comment>
<dbReference type="GO" id="GO:0016787">
    <property type="term" value="F:hydrolase activity"/>
    <property type="evidence" value="ECO:0007669"/>
    <property type="project" value="UniProtKB-KW"/>
</dbReference>
<reference evidence="6" key="1">
    <citation type="submission" date="2014-08" db="EMBL/GenBank/DDBJ databases">
        <title>Draft genome sequences of Sphingobium herbicidovorans.</title>
        <authorList>
            <person name="Gan H.M."/>
            <person name="Gan H.Y."/>
            <person name="Savka M.A."/>
        </authorList>
    </citation>
    <scope>NUCLEOTIDE SEQUENCE [LARGE SCALE GENOMIC DNA]</scope>
    <source>
        <strain evidence="6">NBRC 16415</strain>
    </source>
</reference>
<dbReference type="PANTHER" id="PTHR42693">
    <property type="entry name" value="ARYLSULFATASE FAMILY MEMBER"/>
    <property type="match status" value="1"/>
</dbReference>
<dbReference type="PROSITE" id="PS00149">
    <property type="entry name" value="SULFATASE_2"/>
    <property type="match status" value="1"/>
</dbReference>
<dbReference type="InterPro" id="IPR000917">
    <property type="entry name" value="Sulfatase_N"/>
</dbReference>
<dbReference type="Pfam" id="PF00884">
    <property type="entry name" value="Sulfatase"/>
    <property type="match status" value="1"/>
</dbReference>
<dbReference type="STRING" id="76947.GCA_002080435_01515"/>
<dbReference type="Proteomes" id="UP000024284">
    <property type="component" value="Unassembled WGS sequence"/>
</dbReference>
<dbReference type="GO" id="GO:0046872">
    <property type="term" value="F:metal ion binding"/>
    <property type="evidence" value="ECO:0007669"/>
    <property type="project" value="UniProtKB-KW"/>
</dbReference>
<dbReference type="eggNOG" id="COG3119">
    <property type="taxonomic scope" value="Bacteria"/>
</dbReference>
<dbReference type="PROSITE" id="PS00523">
    <property type="entry name" value="SULFATASE_1"/>
    <property type="match status" value="1"/>
</dbReference>
<evidence type="ECO:0000256" key="2">
    <source>
        <dbReference type="ARBA" id="ARBA00022723"/>
    </source>
</evidence>
<evidence type="ECO:0000313" key="6">
    <source>
        <dbReference type="EMBL" id="KFG89080.1"/>
    </source>
</evidence>
<dbReference type="Gene3D" id="3.40.720.10">
    <property type="entry name" value="Alkaline Phosphatase, subunit A"/>
    <property type="match status" value="1"/>
</dbReference>
<proteinExistence type="inferred from homology"/>
<name>A0A086P6R2_SPHHM</name>
<comment type="similarity">
    <text evidence="1">Belongs to the sulfatase family.</text>
</comment>
<organism evidence="6 7">
    <name type="scientific">Sphingobium herbicidovorans (strain ATCC 700291 / DSM 11019 / CCUG 56400 / KCTC 2939 / LMG 18315 / NBRC 16415 / MH)</name>
    <name type="common">Sphingomonas herbicidovorans</name>
    <dbReference type="NCBI Taxonomy" id="1219045"/>
    <lineage>
        <taxon>Bacteria</taxon>
        <taxon>Pseudomonadati</taxon>
        <taxon>Pseudomonadota</taxon>
        <taxon>Alphaproteobacteria</taxon>
        <taxon>Sphingomonadales</taxon>
        <taxon>Sphingomonadaceae</taxon>
        <taxon>Sphingobium</taxon>
    </lineage>
</organism>
<evidence type="ECO:0000256" key="4">
    <source>
        <dbReference type="ARBA" id="ARBA00022837"/>
    </source>
</evidence>
<dbReference type="OrthoDB" id="9803751at2"/>
<sequence length="596" mass="66107">MLQETEADDQGEVISRRMVLLGLLSTSSLTLVGAQRPRAGSSVRPNVVLIVLDDVGFSDFGCFGGEIRTPSIDALAARGLRYNRFETRAICSPTRASLLTGRNSQSIGMADIPDIAAGPNAQWAKNSGYIPATAEMLPAALKRSGYATWAIGKWHLSPNTELEPGGPRTTWPRNRGFDYFYGFMSGWTDQYRPKLTENEQDVPVPQKPDYHLSSDLVDKSIDLIKRQRADAPKQPFFLYLAFGAAHAPIQVPKSHSDNYANVYEKGWDEIRAERFARMKRMGVIPENTILPPPNPGDRKWAQLSQDEQTLFARFMAVYAGFLEHADAQIGRLMDALKAEGVDEDTLVVVLSDNGAAGEGGATGSFDGLYRPNRLSLKDQLARIEDIGTAKTQAEYQRPWAMASVSPFRRYKLWPYLGGVRTPLVISWPRQIKGKGAIRPQFVEAIDIAPTIIEAAKGSFAHKINGVQQIPVAGKSILASFKSARAPSARTVQFFELRGNRAIVEGDWRAVGMHPCGGSEDQDRWMLFNVRQDFSESTDLASKYPTRLEHMKRLWWSEAKKYSEPPLTPVSKGMCTFSGYGEDFSDRPSGADLQGHR</sequence>
<gene>
    <name evidence="6" type="ORF">BV98_003146</name>
</gene>
<protein>
    <submittedName>
        <fullName evidence="6">Sulfatase</fullName>
    </submittedName>
</protein>
<dbReference type="PATRIC" id="fig|1219045.3.peg.3192"/>
<dbReference type="Gene3D" id="3.30.1120.10">
    <property type="match status" value="1"/>
</dbReference>
<keyword evidence="2" id="KW-0479">Metal-binding</keyword>
<evidence type="ECO:0000313" key="7">
    <source>
        <dbReference type="Proteomes" id="UP000024284"/>
    </source>
</evidence>
<keyword evidence="7" id="KW-1185">Reference proteome</keyword>
<accession>A0A086P6R2</accession>
<keyword evidence="3" id="KW-0378">Hydrolase</keyword>
<dbReference type="CDD" id="cd16025">
    <property type="entry name" value="PAS_like"/>
    <property type="match status" value="1"/>
</dbReference>
<evidence type="ECO:0000259" key="5">
    <source>
        <dbReference type="Pfam" id="PF00884"/>
    </source>
</evidence>
<keyword evidence="4" id="KW-0106">Calcium</keyword>
<evidence type="ECO:0000256" key="3">
    <source>
        <dbReference type="ARBA" id="ARBA00022801"/>
    </source>
</evidence>